<proteinExistence type="predicted"/>
<evidence type="ECO:0000313" key="1">
    <source>
        <dbReference type="EMBL" id="TCO64958.1"/>
    </source>
</evidence>
<accession>A0A4R2K598</accession>
<name>A0A4R2K598_9PSEU</name>
<dbReference type="EMBL" id="SLWS01000001">
    <property type="protein sequence ID" value="TCO64958.1"/>
    <property type="molecule type" value="Genomic_DNA"/>
</dbReference>
<reference evidence="1 2" key="1">
    <citation type="submission" date="2019-03" db="EMBL/GenBank/DDBJ databases">
        <title>Genomic Encyclopedia of Type Strains, Phase IV (KMG-IV): sequencing the most valuable type-strain genomes for metagenomic binning, comparative biology and taxonomic classification.</title>
        <authorList>
            <person name="Goeker M."/>
        </authorList>
    </citation>
    <scope>NUCLEOTIDE SEQUENCE [LARGE SCALE GENOMIC DNA]</scope>
    <source>
        <strain evidence="1 2">DSM 45934</strain>
    </source>
</reference>
<comment type="caution">
    <text evidence="1">The sequence shown here is derived from an EMBL/GenBank/DDBJ whole genome shotgun (WGS) entry which is preliminary data.</text>
</comment>
<dbReference type="RefSeq" id="WP_132111037.1">
    <property type="nucleotide sequence ID" value="NZ_SLWS01000001.1"/>
</dbReference>
<organism evidence="1 2">
    <name type="scientific">Actinocrispum wychmicini</name>
    <dbReference type="NCBI Taxonomy" id="1213861"/>
    <lineage>
        <taxon>Bacteria</taxon>
        <taxon>Bacillati</taxon>
        <taxon>Actinomycetota</taxon>
        <taxon>Actinomycetes</taxon>
        <taxon>Pseudonocardiales</taxon>
        <taxon>Pseudonocardiaceae</taxon>
        <taxon>Actinocrispum</taxon>
    </lineage>
</organism>
<keyword evidence="2" id="KW-1185">Reference proteome</keyword>
<sequence>MTFFAGQFPTAADLNAAVALGQLEMTVAITSNSSTWSSGTKVLGPGGTFTAVVGANYAVTLDCALATGAGVANPSFVVALVSKAGGAAVATDPVFAAKPITCVTSSAFYAFHVGGLFTATASGIYGVAAVGWLLLGTGSGYISGDGTNSIGRLNIYRVTNP</sequence>
<dbReference type="AlphaFoldDB" id="A0A4R2K598"/>
<dbReference type="Proteomes" id="UP000295680">
    <property type="component" value="Unassembled WGS sequence"/>
</dbReference>
<evidence type="ECO:0000313" key="2">
    <source>
        <dbReference type="Proteomes" id="UP000295680"/>
    </source>
</evidence>
<gene>
    <name evidence="1" type="ORF">EV192_101742</name>
</gene>
<protein>
    <submittedName>
        <fullName evidence="1">Uncharacterized protein</fullName>
    </submittedName>
</protein>